<proteinExistence type="predicted"/>
<name>A0ACB9MDL0_9MYRT</name>
<reference evidence="2" key="1">
    <citation type="journal article" date="2023" name="Front. Plant Sci.">
        <title>Chromosomal-level genome assembly of Melastoma candidum provides insights into trichome evolution.</title>
        <authorList>
            <person name="Zhong Y."/>
            <person name="Wu W."/>
            <person name="Sun C."/>
            <person name="Zou P."/>
            <person name="Liu Y."/>
            <person name="Dai S."/>
            <person name="Zhou R."/>
        </authorList>
    </citation>
    <scope>NUCLEOTIDE SEQUENCE [LARGE SCALE GENOMIC DNA]</scope>
</reference>
<organism evidence="1 2">
    <name type="scientific">Melastoma candidum</name>
    <dbReference type="NCBI Taxonomy" id="119954"/>
    <lineage>
        <taxon>Eukaryota</taxon>
        <taxon>Viridiplantae</taxon>
        <taxon>Streptophyta</taxon>
        <taxon>Embryophyta</taxon>
        <taxon>Tracheophyta</taxon>
        <taxon>Spermatophyta</taxon>
        <taxon>Magnoliopsida</taxon>
        <taxon>eudicotyledons</taxon>
        <taxon>Gunneridae</taxon>
        <taxon>Pentapetalae</taxon>
        <taxon>rosids</taxon>
        <taxon>malvids</taxon>
        <taxon>Myrtales</taxon>
        <taxon>Melastomataceae</taxon>
        <taxon>Melastomatoideae</taxon>
        <taxon>Melastomateae</taxon>
        <taxon>Melastoma</taxon>
    </lineage>
</organism>
<protein>
    <submittedName>
        <fullName evidence="1">Uncharacterized protein</fullName>
    </submittedName>
</protein>
<keyword evidence="2" id="KW-1185">Reference proteome</keyword>
<accession>A0ACB9MDL0</accession>
<evidence type="ECO:0000313" key="1">
    <source>
        <dbReference type="EMBL" id="KAI4320810.1"/>
    </source>
</evidence>
<gene>
    <name evidence="1" type="ORF">MLD38_034255</name>
</gene>
<evidence type="ECO:0000313" key="2">
    <source>
        <dbReference type="Proteomes" id="UP001057402"/>
    </source>
</evidence>
<dbReference type="EMBL" id="CM042889">
    <property type="protein sequence ID" value="KAI4320810.1"/>
    <property type="molecule type" value="Genomic_DNA"/>
</dbReference>
<dbReference type="Proteomes" id="UP001057402">
    <property type="component" value="Chromosome 10"/>
</dbReference>
<comment type="caution">
    <text evidence="1">The sequence shown here is derived from an EMBL/GenBank/DDBJ whole genome shotgun (WGS) entry which is preliminary data.</text>
</comment>
<sequence>MGERVRHAVAIIRTKRRRSLEVAGMEVSGDGIQEWCGDRDINGMHCVRNWKTPMACEDGPSPGSQIREQAEENDSCRKGPLVMKLAPRRSSTQNCLQMPSEL</sequence>